<evidence type="ECO:0000256" key="3">
    <source>
        <dbReference type="SAM" id="SignalP"/>
    </source>
</evidence>
<dbReference type="InterPro" id="IPR025287">
    <property type="entry name" value="WAK_GUB"/>
</dbReference>
<dbReference type="Proteomes" id="UP001141806">
    <property type="component" value="Unassembled WGS sequence"/>
</dbReference>
<proteinExistence type="predicted"/>
<comment type="caution">
    <text evidence="5">The sequence shown here is derived from an EMBL/GenBank/DDBJ whole genome shotgun (WGS) entry which is preliminary data.</text>
</comment>
<dbReference type="AlphaFoldDB" id="A0A9Q0KPE9"/>
<feature type="domain" description="Wall-associated receptor kinase galacturonan-binding" evidence="4">
    <location>
        <begin position="35"/>
        <end position="91"/>
    </location>
</feature>
<comment type="subcellular location">
    <subcellularLocation>
        <location evidence="1">Membrane</location>
        <topology evidence="1">Single-pass membrane protein</topology>
    </subcellularLocation>
</comment>
<dbReference type="GO" id="GO:0016020">
    <property type="term" value="C:membrane"/>
    <property type="evidence" value="ECO:0007669"/>
    <property type="project" value="UniProtKB-SubCell"/>
</dbReference>
<dbReference type="OrthoDB" id="4062651at2759"/>
<dbReference type="GO" id="GO:0030247">
    <property type="term" value="F:polysaccharide binding"/>
    <property type="evidence" value="ECO:0007669"/>
    <property type="project" value="InterPro"/>
</dbReference>
<accession>A0A9Q0KPE9</accession>
<keyword evidence="2 3" id="KW-0732">Signal</keyword>
<evidence type="ECO:0000256" key="2">
    <source>
        <dbReference type="ARBA" id="ARBA00022729"/>
    </source>
</evidence>
<evidence type="ECO:0000256" key="1">
    <source>
        <dbReference type="ARBA" id="ARBA00004167"/>
    </source>
</evidence>
<protein>
    <recommendedName>
        <fullName evidence="4">Wall-associated receptor kinase galacturonan-binding domain-containing protein</fullName>
    </recommendedName>
</protein>
<dbReference type="Pfam" id="PF13947">
    <property type="entry name" value="GUB_WAK_bind"/>
    <property type="match status" value="1"/>
</dbReference>
<evidence type="ECO:0000313" key="5">
    <source>
        <dbReference type="EMBL" id="KAJ4974418.1"/>
    </source>
</evidence>
<dbReference type="EMBL" id="JAMYWD010000004">
    <property type="protein sequence ID" value="KAJ4974418.1"/>
    <property type="molecule type" value="Genomic_DNA"/>
</dbReference>
<feature type="signal peptide" evidence="3">
    <location>
        <begin position="1"/>
        <end position="23"/>
    </location>
</feature>
<gene>
    <name evidence="5" type="ORF">NE237_007592</name>
</gene>
<name>A0A9Q0KPE9_9MAGN</name>
<sequence length="303" mass="33387">MGPLLVLVLVLLLVLLLIQLSTAATTASPMVKTGCSEKCGNISVPYPFGMGDENCYRDGSFKVICNSTSYDPPKLFTGDVEILDISLQGQERQLGYVSRDCYSSPGTWSFRVQAYYSNGSPFTLSETENRFTVLGIGCCQTSIPKGFSSFTLNVTSYENHELVYEFNPCSVAFIVDYNWYNFSTSDLLNFTYNIDGTGSPRVPFVLDWAIAWPSENNKSCEAAQTDMNTYACGSNSVCSESKNGVGYSCNCSHGYQGNPYLENGCQEVECLLRVEPSDLYSGNNTDYDSLRNQVIGSLDIDVR</sequence>
<dbReference type="PANTHER" id="PTHR33491">
    <property type="entry name" value="OSJNBA0016N04.9 PROTEIN"/>
    <property type="match status" value="1"/>
</dbReference>
<reference evidence="5" key="1">
    <citation type="journal article" date="2023" name="Plant J.">
        <title>The genome of the king protea, Protea cynaroides.</title>
        <authorList>
            <person name="Chang J."/>
            <person name="Duong T.A."/>
            <person name="Schoeman C."/>
            <person name="Ma X."/>
            <person name="Roodt D."/>
            <person name="Barker N."/>
            <person name="Li Z."/>
            <person name="Van de Peer Y."/>
            <person name="Mizrachi E."/>
        </authorList>
    </citation>
    <scope>NUCLEOTIDE SEQUENCE</scope>
    <source>
        <tissue evidence="5">Young leaves</tissue>
    </source>
</reference>
<evidence type="ECO:0000313" key="6">
    <source>
        <dbReference type="Proteomes" id="UP001141806"/>
    </source>
</evidence>
<evidence type="ECO:0000259" key="4">
    <source>
        <dbReference type="Pfam" id="PF13947"/>
    </source>
</evidence>
<feature type="chain" id="PRO_5040168889" description="Wall-associated receptor kinase galacturonan-binding domain-containing protein" evidence="3">
    <location>
        <begin position="24"/>
        <end position="303"/>
    </location>
</feature>
<organism evidence="5 6">
    <name type="scientific">Protea cynaroides</name>
    <dbReference type="NCBI Taxonomy" id="273540"/>
    <lineage>
        <taxon>Eukaryota</taxon>
        <taxon>Viridiplantae</taxon>
        <taxon>Streptophyta</taxon>
        <taxon>Embryophyta</taxon>
        <taxon>Tracheophyta</taxon>
        <taxon>Spermatophyta</taxon>
        <taxon>Magnoliopsida</taxon>
        <taxon>Proteales</taxon>
        <taxon>Proteaceae</taxon>
        <taxon>Protea</taxon>
    </lineage>
</organism>
<keyword evidence="6" id="KW-1185">Reference proteome</keyword>